<comment type="caution">
    <text evidence="5">The sequence shown here is derived from an EMBL/GenBank/DDBJ whole genome shotgun (WGS) entry which is preliminary data.</text>
</comment>
<keyword evidence="1" id="KW-0489">Methyltransferase</keyword>
<evidence type="ECO:0000256" key="2">
    <source>
        <dbReference type="ARBA" id="ARBA00022679"/>
    </source>
</evidence>
<dbReference type="Proteomes" id="UP000467840">
    <property type="component" value="Chromosome 6"/>
</dbReference>
<evidence type="ECO:0000256" key="3">
    <source>
        <dbReference type="ARBA" id="ARBA00022723"/>
    </source>
</evidence>
<keyword evidence="3" id="KW-0479">Metal-binding</keyword>
<dbReference type="InterPro" id="IPR042086">
    <property type="entry name" value="MeTrfase_capping"/>
</dbReference>
<dbReference type="GO" id="GO:0032259">
    <property type="term" value="P:methylation"/>
    <property type="evidence" value="ECO:0007669"/>
    <property type="project" value="UniProtKB-KW"/>
</dbReference>
<dbReference type="SUPFAM" id="SSF53335">
    <property type="entry name" value="S-adenosyl-L-methionine-dependent methyltransferases"/>
    <property type="match status" value="1"/>
</dbReference>
<dbReference type="Pfam" id="PF03492">
    <property type="entry name" value="Methyltransf_7"/>
    <property type="match status" value="1"/>
</dbReference>
<evidence type="ECO:0000256" key="4">
    <source>
        <dbReference type="ARBA" id="ARBA00022842"/>
    </source>
</evidence>
<gene>
    <name evidence="5" type="ORF">GH714_022171</name>
</gene>
<dbReference type="EMBL" id="JAAGAX010000004">
    <property type="protein sequence ID" value="KAF2317422.1"/>
    <property type="molecule type" value="Genomic_DNA"/>
</dbReference>
<sequence length="314" mass="34882">MLLRGIIENLDIEQASSSVFTIADLGCSTGPNTFIAVENIVEGVTQKYKTKSNSNLPEFQVYFNDHTSNDFNTLFANFPSNRGYFGAGVPGSFHGRLFPKSSLNFVHSASALQWLSRAPQELSDLNSCVCNRGRIHYANAPNEVGEAYSNQYAMDMESFLAARAEEIAPGGLMAMIIPGRPDGTLPSQFSLSHLFCLIEYSLIDMVNEGLVSKDKLDMFNLPMYSPSVEELRALVEKNGYFSFAEMEIHETSIPLPPARVCRAGLESFVCKHFGTEITEQIFDRYSAKFAELPQGTAAHCSLISLFILLKRRRI</sequence>
<proteinExistence type="predicted"/>
<reference evidence="5 6" key="1">
    <citation type="journal article" date="2020" name="Mol. Plant">
        <title>The Chromosome-Based Rubber Tree Genome Provides New Insights into Spurge Genome Evolution and Rubber Biosynthesis.</title>
        <authorList>
            <person name="Liu J."/>
            <person name="Shi C."/>
            <person name="Shi C.C."/>
            <person name="Li W."/>
            <person name="Zhang Q.J."/>
            <person name="Zhang Y."/>
            <person name="Li K."/>
            <person name="Lu H.F."/>
            <person name="Shi C."/>
            <person name="Zhu S.T."/>
            <person name="Xiao Z.Y."/>
            <person name="Nan H."/>
            <person name="Yue Y."/>
            <person name="Zhu X.G."/>
            <person name="Wu Y."/>
            <person name="Hong X.N."/>
            <person name="Fan G.Y."/>
            <person name="Tong Y."/>
            <person name="Zhang D."/>
            <person name="Mao C.L."/>
            <person name="Liu Y.L."/>
            <person name="Hao S.J."/>
            <person name="Liu W.Q."/>
            <person name="Lv M.Q."/>
            <person name="Zhang H.B."/>
            <person name="Liu Y."/>
            <person name="Hu-Tang G.R."/>
            <person name="Wang J.P."/>
            <person name="Wang J.H."/>
            <person name="Sun Y.H."/>
            <person name="Ni S.B."/>
            <person name="Chen W.B."/>
            <person name="Zhang X.C."/>
            <person name="Jiao Y.N."/>
            <person name="Eichler E.E."/>
            <person name="Li G.H."/>
            <person name="Liu X."/>
            <person name="Gao L.Z."/>
        </authorList>
    </citation>
    <scope>NUCLEOTIDE SEQUENCE [LARGE SCALE GENOMIC DNA]</scope>
    <source>
        <strain evidence="6">cv. GT1</strain>
        <tissue evidence="5">Leaf</tissue>
    </source>
</reference>
<name>A0A6A6MU85_HEVBR</name>
<protein>
    <recommendedName>
        <fullName evidence="7">S-adenosylmethionine-dependent methyltransferase</fullName>
    </recommendedName>
</protein>
<evidence type="ECO:0000313" key="5">
    <source>
        <dbReference type="EMBL" id="KAF2317422.1"/>
    </source>
</evidence>
<accession>A0A6A6MU85</accession>
<keyword evidence="2" id="KW-0808">Transferase</keyword>
<organism evidence="5 6">
    <name type="scientific">Hevea brasiliensis</name>
    <name type="common">Para rubber tree</name>
    <name type="synonym">Siphonia brasiliensis</name>
    <dbReference type="NCBI Taxonomy" id="3981"/>
    <lineage>
        <taxon>Eukaryota</taxon>
        <taxon>Viridiplantae</taxon>
        <taxon>Streptophyta</taxon>
        <taxon>Embryophyta</taxon>
        <taxon>Tracheophyta</taxon>
        <taxon>Spermatophyta</taxon>
        <taxon>Magnoliopsida</taxon>
        <taxon>eudicotyledons</taxon>
        <taxon>Gunneridae</taxon>
        <taxon>Pentapetalae</taxon>
        <taxon>rosids</taxon>
        <taxon>fabids</taxon>
        <taxon>Malpighiales</taxon>
        <taxon>Euphorbiaceae</taxon>
        <taxon>Crotonoideae</taxon>
        <taxon>Micrandreae</taxon>
        <taxon>Hevea</taxon>
    </lineage>
</organism>
<keyword evidence="4" id="KW-0460">Magnesium</keyword>
<dbReference type="InterPro" id="IPR029063">
    <property type="entry name" value="SAM-dependent_MTases_sf"/>
</dbReference>
<dbReference type="PANTHER" id="PTHR31009">
    <property type="entry name" value="S-ADENOSYL-L-METHIONINE:CARBOXYL METHYLTRANSFERASE FAMILY PROTEIN"/>
    <property type="match status" value="1"/>
</dbReference>
<dbReference type="InterPro" id="IPR005299">
    <property type="entry name" value="MeTrfase_7"/>
</dbReference>
<evidence type="ECO:0000256" key="1">
    <source>
        <dbReference type="ARBA" id="ARBA00022603"/>
    </source>
</evidence>
<evidence type="ECO:0000313" key="6">
    <source>
        <dbReference type="Proteomes" id="UP000467840"/>
    </source>
</evidence>
<keyword evidence="6" id="KW-1185">Reference proteome</keyword>
<dbReference type="AlphaFoldDB" id="A0A6A6MU85"/>
<dbReference type="GO" id="GO:0046872">
    <property type="term" value="F:metal ion binding"/>
    <property type="evidence" value="ECO:0007669"/>
    <property type="project" value="UniProtKB-KW"/>
</dbReference>
<dbReference type="GO" id="GO:0008168">
    <property type="term" value="F:methyltransferase activity"/>
    <property type="evidence" value="ECO:0007669"/>
    <property type="project" value="UniProtKB-KW"/>
</dbReference>
<evidence type="ECO:0008006" key="7">
    <source>
        <dbReference type="Google" id="ProtNLM"/>
    </source>
</evidence>
<dbReference type="Gene3D" id="3.40.50.150">
    <property type="entry name" value="Vaccinia Virus protein VP39"/>
    <property type="match status" value="1"/>
</dbReference>
<dbReference type="Gene3D" id="1.10.1200.270">
    <property type="entry name" value="Methyltransferase, alpha-helical capping domain"/>
    <property type="match status" value="1"/>
</dbReference>